<protein>
    <submittedName>
        <fullName evidence="2">Uncharacterized protein</fullName>
    </submittedName>
</protein>
<reference evidence="2" key="1">
    <citation type="submission" date="2016-03" db="EMBL/GenBank/DDBJ databases">
        <title>Gut transcriptome analysis on engorged females of Ornithodoros mimon (Acari: Argasidae) and phylogenetic inferences of soft ticks.</title>
        <authorList>
            <person name="Landulfo G.A."/>
            <person name="Giovanni D."/>
            <person name="Carvalho E."/>
            <person name="Junqueira-de-Azevedo I."/>
            <person name="Patane J."/>
            <person name="Mendoca R."/>
            <person name="Barros-Battesti D."/>
        </authorList>
    </citation>
    <scope>NUCLEOTIDE SEQUENCE</scope>
    <source>
        <strain evidence="2">Females</strain>
        <tissue evidence="2">Gut</tissue>
    </source>
</reference>
<proteinExistence type="predicted"/>
<evidence type="ECO:0000313" key="2">
    <source>
        <dbReference type="EMBL" id="JAR86476.1"/>
    </source>
</evidence>
<keyword evidence="1" id="KW-0472">Membrane</keyword>
<dbReference type="AlphaFoldDB" id="A0A147B6S7"/>
<dbReference type="EMBL" id="GEIB01001963">
    <property type="protein sequence ID" value="JAR86476.1"/>
    <property type="molecule type" value="Transcribed_RNA"/>
</dbReference>
<keyword evidence="1" id="KW-0812">Transmembrane</keyword>
<keyword evidence="1" id="KW-1133">Transmembrane helix</keyword>
<name>A0A147B6S7_9ACAR</name>
<sequence>LIFKQLRGTVAQCVHISSLLCGISALYVICLSNFGFITREAAAIRALRIVYLSIEPMIHLSYAHCASVHLLCIMFLKLAIPK</sequence>
<evidence type="ECO:0000256" key="1">
    <source>
        <dbReference type="SAM" id="Phobius"/>
    </source>
</evidence>
<feature type="transmembrane region" description="Helical" evidence="1">
    <location>
        <begin position="57"/>
        <end position="80"/>
    </location>
</feature>
<organism evidence="2">
    <name type="scientific">Alectorobius mimon</name>
    <dbReference type="NCBI Taxonomy" id="360319"/>
    <lineage>
        <taxon>Eukaryota</taxon>
        <taxon>Metazoa</taxon>
        <taxon>Ecdysozoa</taxon>
        <taxon>Arthropoda</taxon>
        <taxon>Chelicerata</taxon>
        <taxon>Arachnida</taxon>
        <taxon>Acari</taxon>
        <taxon>Parasitiformes</taxon>
        <taxon>Ixodida</taxon>
        <taxon>Ixodoidea</taxon>
        <taxon>Argasidae</taxon>
        <taxon>Ornithodorinae</taxon>
        <taxon>Alectorobius</taxon>
    </lineage>
</organism>
<accession>A0A147B6S7</accession>
<feature type="transmembrane region" description="Helical" evidence="1">
    <location>
        <begin position="12"/>
        <end position="37"/>
    </location>
</feature>
<feature type="non-terminal residue" evidence="2">
    <location>
        <position position="1"/>
    </location>
</feature>